<dbReference type="InterPro" id="IPR025877">
    <property type="entry name" value="MobA-like_NTP_Trfase"/>
</dbReference>
<feature type="compositionally biased region" description="Low complexity" evidence="2">
    <location>
        <begin position="16"/>
        <end position="30"/>
    </location>
</feature>
<reference evidence="4 5" key="1">
    <citation type="submission" date="2019-05" db="EMBL/GenBank/DDBJ databases">
        <authorList>
            <person name="Pankratov T."/>
            <person name="Grouzdev D."/>
        </authorList>
    </citation>
    <scope>NUCLEOTIDE SEQUENCE [LARGE SCALE GENOMIC DNA]</scope>
    <source>
        <strain evidence="4 5">KEBCLARHB70R</strain>
    </source>
</reference>
<dbReference type="GO" id="GO:0016779">
    <property type="term" value="F:nucleotidyltransferase activity"/>
    <property type="evidence" value="ECO:0007669"/>
    <property type="project" value="UniProtKB-ARBA"/>
</dbReference>
<organism evidence="4 5">
    <name type="scientific">Lichenicoccus roseus</name>
    <dbReference type="NCBI Taxonomy" id="2683649"/>
    <lineage>
        <taxon>Bacteria</taxon>
        <taxon>Pseudomonadati</taxon>
        <taxon>Pseudomonadota</taxon>
        <taxon>Alphaproteobacteria</taxon>
        <taxon>Acetobacterales</taxon>
        <taxon>Acetobacteraceae</taxon>
        <taxon>Lichenicoccus</taxon>
    </lineage>
</organism>
<dbReference type="Pfam" id="PF12804">
    <property type="entry name" value="NTP_transf_3"/>
    <property type="match status" value="1"/>
</dbReference>
<evidence type="ECO:0000256" key="2">
    <source>
        <dbReference type="SAM" id="MobiDB-lite"/>
    </source>
</evidence>
<feature type="region of interest" description="Disordered" evidence="2">
    <location>
        <begin position="50"/>
        <end position="88"/>
    </location>
</feature>
<name>A0A5R9IZA3_9PROT</name>
<dbReference type="PANTHER" id="PTHR43777">
    <property type="entry name" value="MOLYBDENUM COFACTOR CYTIDYLYLTRANSFERASE"/>
    <property type="match status" value="1"/>
</dbReference>
<dbReference type="SUPFAM" id="SSF53448">
    <property type="entry name" value="Nucleotide-diphospho-sugar transferases"/>
    <property type="match status" value="1"/>
</dbReference>
<keyword evidence="5" id="KW-1185">Reference proteome</keyword>
<protein>
    <submittedName>
        <fullName evidence="4">Nucleotidyltransferase family protein</fullName>
    </submittedName>
</protein>
<feature type="domain" description="MobA-like NTP transferase" evidence="3">
    <location>
        <begin position="120"/>
        <end position="292"/>
    </location>
</feature>
<dbReference type="CDD" id="cd04182">
    <property type="entry name" value="GT_2_like_f"/>
    <property type="match status" value="1"/>
</dbReference>
<keyword evidence="4" id="KW-0808">Transferase</keyword>
<gene>
    <name evidence="4" type="ORF">FE263_19580</name>
</gene>
<dbReference type="InterPro" id="IPR029044">
    <property type="entry name" value="Nucleotide-diphossugar_trans"/>
</dbReference>
<dbReference type="OrthoDB" id="9779263at2"/>
<evidence type="ECO:0000256" key="1">
    <source>
        <dbReference type="ARBA" id="ARBA00022842"/>
    </source>
</evidence>
<evidence type="ECO:0000313" key="5">
    <source>
        <dbReference type="Proteomes" id="UP000305654"/>
    </source>
</evidence>
<dbReference type="EMBL" id="VCDI01000010">
    <property type="protein sequence ID" value="TLU70795.1"/>
    <property type="molecule type" value="Genomic_DNA"/>
</dbReference>
<accession>A0A5R9IZA3</accession>
<dbReference type="PANTHER" id="PTHR43777:SF1">
    <property type="entry name" value="MOLYBDENUM COFACTOR CYTIDYLYLTRANSFERASE"/>
    <property type="match status" value="1"/>
</dbReference>
<dbReference type="Gene3D" id="3.90.550.10">
    <property type="entry name" value="Spore Coat Polysaccharide Biosynthesis Protein SpsA, Chain A"/>
    <property type="match status" value="1"/>
</dbReference>
<keyword evidence="1" id="KW-0460">Magnesium</keyword>
<evidence type="ECO:0000313" key="4">
    <source>
        <dbReference type="EMBL" id="TLU70795.1"/>
    </source>
</evidence>
<evidence type="ECO:0000259" key="3">
    <source>
        <dbReference type="Pfam" id="PF12804"/>
    </source>
</evidence>
<sequence length="323" mass="33620">MAGRGAGDARYRQPYRGGDAQPRGAARRPGAGCGAGERGLLCRRAGLAKDAGGASGTAARDGPRGGCDRSPAWTGRPRHRRRRPAGDRAVYRVGAGRGAARGGSRHAVAGTLTGDLPTAAIVLAAGHGRRASNDGGVNKLLARNRDGRRMIDCSVRAVLDSRADTVVVVLGHQAAAVGSALDEARLQAGDRLRIVLCEDHAEGMAASLRTGIATIRETSAAAVAVCLGDMPLLRPQTLDRMITALADAPAAVALAPRHEGRRGNPVLWRRVLFASLLGLTGDQGARSLLRKHAARLIELDVDDAGVLEDFDTAGRLELFASLV</sequence>
<proteinExistence type="predicted"/>
<dbReference type="Proteomes" id="UP000305654">
    <property type="component" value="Unassembled WGS sequence"/>
</dbReference>
<comment type="caution">
    <text evidence="4">The sequence shown here is derived from an EMBL/GenBank/DDBJ whole genome shotgun (WGS) entry which is preliminary data.</text>
</comment>
<feature type="region of interest" description="Disordered" evidence="2">
    <location>
        <begin position="1"/>
        <end position="33"/>
    </location>
</feature>
<dbReference type="AlphaFoldDB" id="A0A5R9IZA3"/>